<dbReference type="InterPro" id="IPR025965">
    <property type="entry name" value="FlgD/Vpr_Ig-like"/>
</dbReference>
<protein>
    <submittedName>
        <fullName evidence="2">T9SS type A sorting domain-containing protein</fullName>
    </submittedName>
</protein>
<dbReference type="NCBIfam" id="TIGR04183">
    <property type="entry name" value="Por_Secre_tail"/>
    <property type="match status" value="1"/>
</dbReference>
<evidence type="ECO:0000259" key="1">
    <source>
        <dbReference type="Pfam" id="PF13860"/>
    </source>
</evidence>
<name>A0A7V3RGX4_UNCW3</name>
<dbReference type="Pfam" id="PF13860">
    <property type="entry name" value="FlgD_ig"/>
    <property type="match status" value="1"/>
</dbReference>
<proteinExistence type="predicted"/>
<accession>A0A7V3RGX4</accession>
<organism evidence="2">
    <name type="scientific">candidate division WOR-3 bacterium</name>
    <dbReference type="NCBI Taxonomy" id="2052148"/>
    <lineage>
        <taxon>Bacteria</taxon>
        <taxon>Bacteria division WOR-3</taxon>
    </lineage>
</organism>
<dbReference type="AlphaFoldDB" id="A0A7V3RGX4"/>
<comment type="caution">
    <text evidence="2">The sequence shown here is derived from an EMBL/GenBank/DDBJ whole genome shotgun (WGS) entry which is preliminary data.</text>
</comment>
<gene>
    <name evidence="2" type="ORF">ENX68_03085</name>
</gene>
<dbReference type="InterPro" id="IPR026444">
    <property type="entry name" value="Secre_tail"/>
</dbReference>
<feature type="domain" description="FlgD/Vpr Ig-like" evidence="1">
    <location>
        <begin position="70"/>
        <end position="124"/>
    </location>
</feature>
<sequence length="138" mass="15684">MSNRFWLVTKGFGRYDSTYSPVFYIKRRTGVEENIPHSAFQIPYLEVYPNPFHKNLTIKLQIPKQKGASSQKSVASIKIYDISGRLVKSFSLTTDNCVLGTIVWDGTDDSGYILPSGVYFIRLQVVDKCILKKAVKLK</sequence>
<evidence type="ECO:0000313" key="2">
    <source>
        <dbReference type="EMBL" id="HGE77970.1"/>
    </source>
</evidence>
<reference evidence="2" key="1">
    <citation type="journal article" date="2020" name="mSystems">
        <title>Genome- and Community-Level Interaction Insights into Carbon Utilization and Element Cycling Functions of Hydrothermarchaeota in Hydrothermal Sediment.</title>
        <authorList>
            <person name="Zhou Z."/>
            <person name="Liu Y."/>
            <person name="Xu W."/>
            <person name="Pan J."/>
            <person name="Luo Z.H."/>
            <person name="Li M."/>
        </authorList>
    </citation>
    <scope>NUCLEOTIDE SEQUENCE [LARGE SCALE GENOMIC DNA]</scope>
    <source>
        <strain evidence="2">SpSt-961</strain>
    </source>
</reference>
<dbReference type="EMBL" id="DTOZ01000076">
    <property type="protein sequence ID" value="HGE77970.1"/>
    <property type="molecule type" value="Genomic_DNA"/>
</dbReference>
<dbReference type="Gene3D" id="2.60.40.4070">
    <property type="match status" value="1"/>
</dbReference>